<feature type="region of interest" description="Disordered" evidence="1">
    <location>
        <begin position="166"/>
        <end position="276"/>
    </location>
</feature>
<dbReference type="Gramene" id="TuG1812G0100003091.01.T01">
    <property type="protein sequence ID" value="TuG1812G0100003091.01.T01"/>
    <property type="gene ID" value="TuG1812G0100003091.01"/>
</dbReference>
<evidence type="ECO:0000313" key="2">
    <source>
        <dbReference type="EnsemblPlants" id="TuG1812G0100003091.01.T01"/>
    </source>
</evidence>
<sequence length="276" mass="30674">MHARPGLPLYKPRVHASRPQPKRGRGSIESIGHENGSEDDHRVLGRRLPRGAECHPGVLSRGHQAHRFGLVRGWRGVPVPAEPRARARGLRRHLPHRGPDRLRGRRRLLRLLQVPRHPLREQADHRRRLRRLLMDHGDNRVLAAGDGRGVEHHRDAGPVAVRAVLRPQGRHLRRRRRAHARRHGPRAHLLRHAPRAAGHRRAQGRRADAGGRRRDQHGAAAVPAAASAGAGVRPSAEPSLRPSSGTRTRLWSARSQPAAAAATPASWTRLRAVPSS</sequence>
<keyword evidence="3" id="KW-1185">Reference proteome</keyword>
<reference evidence="3" key="1">
    <citation type="journal article" date="2013" name="Nature">
        <title>Draft genome of the wheat A-genome progenitor Triticum urartu.</title>
        <authorList>
            <person name="Ling H.Q."/>
            <person name="Zhao S."/>
            <person name="Liu D."/>
            <person name="Wang J."/>
            <person name="Sun H."/>
            <person name="Zhang C."/>
            <person name="Fan H."/>
            <person name="Li D."/>
            <person name="Dong L."/>
            <person name="Tao Y."/>
            <person name="Gao C."/>
            <person name="Wu H."/>
            <person name="Li Y."/>
            <person name="Cui Y."/>
            <person name="Guo X."/>
            <person name="Zheng S."/>
            <person name="Wang B."/>
            <person name="Yu K."/>
            <person name="Liang Q."/>
            <person name="Yang W."/>
            <person name="Lou X."/>
            <person name="Chen J."/>
            <person name="Feng M."/>
            <person name="Jian J."/>
            <person name="Zhang X."/>
            <person name="Luo G."/>
            <person name="Jiang Y."/>
            <person name="Liu J."/>
            <person name="Wang Z."/>
            <person name="Sha Y."/>
            <person name="Zhang B."/>
            <person name="Wu H."/>
            <person name="Tang D."/>
            <person name="Shen Q."/>
            <person name="Xue P."/>
            <person name="Zou S."/>
            <person name="Wang X."/>
            <person name="Liu X."/>
            <person name="Wang F."/>
            <person name="Yang Y."/>
            <person name="An X."/>
            <person name="Dong Z."/>
            <person name="Zhang K."/>
            <person name="Zhang X."/>
            <person name="Luo M.C."/>
            <person name="Dvorak J."/>
            <person name="Tong Y."/>
            <person name="Wang J."/>
            <person name="Yang H."/>
            <person name="Li Z."/>
            <person name="Wang D."/>
            <person name="Zhang A."/>
            <person name="Wang J."/>
        </authorList>
    </citation>
    <scope>NUCLEOTIDE SEQUENCE</scope>
    <source>
        <strain evidence="3">cv. G1812</strain>
    </source>
</reference>
<feature type="compositionally biased region" description="Basic and acidic residues" evidence="1">
    <location>
        <begin position="31"/>
        <end position="41"/>
    </location>
</feature>
<evidence type="ECO:0000256" key="1">
    <source>
        <dbReference type="SAM" id="MobiDB-lite"/>
    </source>
</evidence>
<dbReference type="AlphaFoldDB" id="A0A8R7P433"/>
<organism evidence="2 3">
    <name type="scientific">Triticum urartu</name>
    <name type="common">Red wild einkorn</name>
    <name type="synonym">Crithodium urartu</name>
    <dbReference type="NCBI Taxonomy" id="4572"/>
    <lineage>
        <taxon>Eukaryota</taxon>
        <taxon>Viridiplantae</taxon>
        <taxon>Streptophyta</taxon>
        <taxon>Embryophyta</taxon>
        <taxon>Tracheophyta</taxon>
        <taxon>Spermatophyta</taxon>
        <taxon>Magnoliopsida</taxon>
        <taxon>Liliopsida</taxon>
        <taxon>Poales</taxon>
        <taxon>Poaceae</taxon>
        <taxon>BOP clade</taxon>
        <taxon>Pooideae</taxon>
        <taxon>Triticodae</taxon>
        <taxon>Triticeae</taxon>
        <taxon>Triticinae</taxon>
        <taxon>Triticum</taxon>
    </lineage>
</organism>
<feature type="compositionally biased region" description="Basic and acidic residues" evidence="1">
    <location>
        <begin position="205"/>
        <end position="217"/>
    </location>
</feature>
<reference evidence="2" key="3">
    <citation type="submission" date="2022-06" db="UniProtKB">
        <authorList>
            <consortium name="EnsemblPlants"/>
        </authorList>
    </citation>
    <scope>IDENTIFICATION</scope>
</reference>
<reference evidence="2" key="2">
    <citation type="submission" date="2018-03" db="EMBL/GenBank/DDBJ databases">
        <title>The Triticum urartu genome reveals the dynamic nature of wheat genome evolution.</title>
        <authorList>
            <person name="Ling H."/>
            <person name="Ma B."/>
            <person name="Shi X."/>
            <person name="Liu H."/>
            <person name="Dong L."/>
            <person name="Sun H."/>
            <person name="Cao Y."/>
            <person name="Gao Q."/>
            <person name="Zheng S."/>
            <person name="Li Y."/>
            <person name="Yu Y."/>
            <person name="Du H."/>
            <person name="Qi M."/>
            <person name="Li Y."/>
            <person name="Yu H."/>
            <person name="Cui Y."/>
            <person name="Wang N."/>
            <person name="Chen C."/>
            <person name="Wu H."/>
            <person name="Zhao Y."/>
            <person name="Zhang J."/>
            <person name="Li Y."/>
            <person name="Zhou W."/>
            <person name="Zhang B."/>
            <person name="Hu W."/>
            <person name="Eijk M."/>
            <person name="Tang J."/>
            <person name="Witsenboer H."/>
            <person name="Zhao S."/>
            <person name="Li Z."/>
            <person name="Zhang A."/>
            <person name="Wang D."/>
            <person name="Liang C."/>
        </authorList>
    </citation>
    <scope>NUCLEOTIDE SEQUENCE [LARGE SCALE GENOMIC DNA]</scope>
    <source>
        <strain evidence="2">cv. G1812</strain>
    </source>
</reference>
<feature type="compositionally biased region" description="Basic residues" evidence="1">
    <location>
        <begin position="168"/>
        <end position="204"/>
    </location>
</feature>
<proteinExistence type="predicted"/>
<feature type="compositionally biased region" description="Low complexity" evidence="1">
    <location>
        <begin position="218"/>
        <end position="236"/>
    </location>
</feature>
<accession>A0A8R7P433</accession>
<protein>
    <submittedName>
        <fullName evidence="2">Uncharacterized protein</fullName>
    </submittedName>
</protein>
<name>A0A8R7P433_TRIUA</name>
<dbReference type="EnsemblPlants" id="TuG1812G0100003091.01.T01">
    <property type="protein sequence ID" value="TuG1812G0100003091.01.T01"/>
    <property type="gene ID" value="TuG1812G0100003091.01"/>
</dbReference>
<feature type="compositionally biased region" description="Low complexity" evidence="1">
    <location>
        <begin position="251"/>
        <end position="269"/>
    </location>
</feature>
<feature type="compositionally biased region" description="Basic residues" evidence="1">
    <location>
        <begin position="12"/>
        <end position="25"/>
    </location>
</feature>
<evidence type="ECO:0000313" key="3">
    <source>
        <dbReference type="Proteomes" id="UP000015106"/>
    </source>
</evidence>
<feature type="region of interest" description="Disordered" evidence="1">
    <location>
        <begin position="1"/>
        <end position="41"/>
    </location>
</feature>
<dbReference type="Proteomes" id="UP000015106">
    <property type="component" value="Chromosome 1"/>
</dbReference>